<dbReference type="Pfam" id="PF08282">
    <property type="entry name" value="Hydrolase_3"/>
    <property type="match status" value="1"/>
</dbReference>
<dbReference type="PANTHER" id="PTHR10000">
    <property type="entry name" value="PHOSPHOSERINE PHOSPHATASE"/>
    <property type="match status" value="1"/>
</dbReference>
<proteinExistence type="predicted"/>
<evidence type="ECO:0008006" key="3">
    <source>
        <dbReference type="Google" id="ProtNLM"/>
    </source>
</evidence>
<dbReference type="RefSeq" id="WP_086320017.1">
    <property type="nucleotide sequence ID" value="NZ_NASK01000071.1"/>
</dbReference>
<accession>A0A242NX41</accession>
<dbReference type="EMBL" id="NASK01000071">
    <property type="protein sequence ID" value="OTQ52471.1"/>
    <property type="molecule type" value="Genomic_DNA"/>
</dbReference>
<dbReference type="GO" id="GO:0016791">
    <property type="term" value="F:phosphatase activity"/>
    <property type="evidence" value="ECO:0007669"/>
    <property type="project" value="TreeGrafter"/>
</dbReference>
<name>A0A242NX41_9GAMM</name>
<dbReference type="Gene3D" id="3.30.1240.10">
    <property type="match status" value="1"/>
</dbReference>
<dbReference type="PROSITE" id="PS01229">
    <property type="entry name" value="COF_2"/>
    <property type="match status" value="1"/>
</dbReference>
<organism evidence="1 2">
    <name type="scientific">Gilliamella apis</name>
    <dbReference type="NCBI Taxonomy" id="1970738"/>
    <lineage>
        <taxon>Bacteria</taxon>
        <taxon>Pseudomonadati</taxon>
        <taxon>Pseudomonadota</taxon>
        <taxon>Gammaproteobacteria</taxon>
        <taxon>Orbales</taxon>
        <taxon>Orbaceae</taxon>
        <taxon>Gilliamella</taxon>
    </lineage>
</organism>
<dbReference type="InterPro" id="IPR006379">
    <property type="entry name" value="HAD-SF_hydro_IIB"/>
</dbReference>
<dbReference type="NCBIfam" id="TIGR00099">
    <property type="entry name" value="Cof-subfamily"/>
    <property type="match status" value="1"/>
</dbReference>
<sequence>MTKKPEAIVFFDLDGTLFDSNIEVLPSSYTAIEKLKQNNIIPMIATGRTPMEAAKLMKDTGINSIIAMNGQVVIYEKEVIFTNNIDKNVITRLYEFSREKMNIPLSFYNYNKMRVSEINQATEQFYRSLKLQIPPVDDQIYLKEPLQMLLLLCEQGESAYREVFPELTFIRNTHYCVDVFNHGGSKGNGINELIKTKGFDNVPTYAFGDGMNDLEMFLTVDHPIAMANAVDDLKDKAEYITDNNDNDGIAKALQKFGLI</sequence>
<dbReference type="GO" id="GO:0000287">
    <property type="term" value="F:magnesium ion binding"/>
    <property type="evidence" value="ECO:0007669"/>
    <property type="project" value="TreeGrafter"/>
</dbReference>
<dbReference type="GO" id="GO:0005829">
    <property type="term" value="C:cytosol"/>
    <property type="evidence" value="ECO:0007669"/>
    <property type="project" value="TreeGrafter"/>
</dbReference>
<gene>
    <name evidence="1" type="ORF">B6D06_01820</name>
</gene>
<dbReference type="PANTHER" id="PTHR10000:SF25">
    <property type="entry name" value="PHOSPHATASE YKRA-RELATED"/>
    <property type="match status" value="1"/>
</dbReference>
<comment type="caution">
    <text evidence="1">The sequence shown here is derived from an EMBL/GenBank/DDBJ whole genome shotgun (WGS) entry which is preliminary data.</text>
</comment>
<dbReference type="Proteomes" id="UP000194968">
    <property type="component" value="Unassembled WGS sequence"/>
</dbReference>
<evidence type="ECO:0000313" key="1">
    <source>
        <dbReference type="EMBL" id="OTQ52471.1"/>
    </source>
</evidence>
<dbReference type="InterPro" id="IPR023214">
    <property type="entry name" value="HAD_sf"/>
</dbReference>
<dbReference type="InterPro" id="IPR036412">
    <property type="entry name" value="HAD-like_sf"/>
</dbReference>
<dbReference type="Gene3D" id="3.40.50.1000">
    <property type="entry name" value="HAD superfamily/HAD-like"/>
    <property type="match status" value="1"/>
</dbReference>
<dbReference type="OrthoDB" id="3180855at2"/>
<reference evidence="1 2" key="1">
    <citation type="submission" date="2017-03" db="EMBL/GenBank/DDBJ databases">
        <title>Comparative genomics of honeybee gut symbionts reveal geographically distinct and subgroup specific antibiotic resistance.</title>
        <authorList>
            <person name="Ludvigsen J."/>
            <person name="Porcellato D."/>
            <person name="Labee-Lund T.M."/>
            <person name="Amdam G.V."/>
            <person name="Rudi K."/>
        </authorList>
    </citation>
    <scope>NUCLEOTIDE SEQUENCE [LARGE SCALE GENOMIC DNA]</scope>
    <source>
        <strain evidence="1 2">A-4-12</strain>
    </source>
</reference>
<dbReference type="SFLD" id="SFLDS00003">
    <property type="entry name" value="Haloacid_Dehalogenase"/>
    <property type="match status" value="1"/>
</dbReference>
<dbReference type="InterPro" id="IPR000150">
    <property type="entry name" value="Cof"/>
</dbReference>
<dbReference type="SUPFAM" id="SSF56784">
    <property type="entry name" value="HAD-like"/>
    <property type="match status" value="1"/>
</dbReference>
<protein>
    <recommendedName>
        <fullName evidence="3">Cof-type HAD-IIB family hydrolase</fullName>
    </recommendedName>
</protein>
<dbReference type="NCBIfam" id="TIGR01484">
    <property type="entry name" value="HAD-SF-IIB"/>
    <property type="match status" value="1"/>
</dbReference>
<dbReference type="AlphaFoldDB" id="A0A242NX41"/>
<evidence type="ECO:0000313" key="2">
    <source>
        <dbReference type="Proteomes" id="UP000194968"/>
    </source>
</evidence>
<dbReference type="SFLD" id="SFLDG01140">
    <property type="entry name" value="C2.B:_Phosphomannomutase_and_P"/>
    <property type="match status" value="1"/>
</dbReference>